<keyword evidence="4" id="KW-1185">Reference proteome</keyword>
<evidence type="ECO:0000256" key="2">
    <source>
        <dbReference type="RuleBase" id="RU000461"/>
    </source>
</evidence>
<keyword evidence="2" id="KW-0349">Heme</keyword>
<dbReference type="SUPFAM" id="SSF48264">
    <property type="entry name" value="Cytochrome P450"/>
    <property type="match status" value="1"/>
</dbReference>
<accession>A0ABP8RY85</accession>
<dbReference type="PRINTS" id="PR00385">
    <property type="entry name" value="P450"/>
</dbReference>
<keyword evidence="2" id="KW-0503">Monooxygenase</keyword>
<dbReference type="PANTHER" id="PTHR46696">
    <property type="entry name" value="P450, PUTATIVE (EUROFUNG)-RELATED"/>
    <property type="match status" value="1"/>
</dbReference>
<evidence type="ECO:0000256" key="1">
    <source>
        <dbReference type="ARBA" id="ARBA00010617"/>
    </source>
</evidence>
<protein>
    <submittedName>
        <fullName evidence="3">Cytochrome P450</fullName>
    </submittedName>
</protein>
<dbReference type="PANTHER" id="PTHR46696:SF6">
    <property type="entry name" value="P450, PUTATIVE (EUROFUNG)-RELATED"/>
    <property type="match status" value="1"/>
</dbReference>
<dbReference type="RefSeq" id="WP_345423394.1">
    <property type="nucleotide sequence ID" value="NZ_BAABGT010000076.1"/>
</dbReference>
<keyword evidence="2" id="KW-0479">Metal-binding</keyword>
<gene>
    <name evidence="3" type="ORF">GCM10023175_50090</name>
</gene>
<dbReference type="PRINTS" id="PR00359">
    <property type="entry name" value="BP450"/>
</dbReference>
<dbReference type="InterPro" id="IPR001128">
    <property type="entry name" value="Cyt_P450"/>
</dbReference>
<dbReference type="Pfam" id="PF00067">
    <property type="entry name" value="p450"/>
    <property type="match status" value="1"/>
</dbReference>
<evidence type="ECO:0000313" key="4">
    <source>
        <dbReference type="Proteomes" id="UP001501598"/>
    </source>
</evidence>
<comment type="caution">
    <text evidence="3">The sequence shown here is derived from an EMBL/GenBank/DDBJ whole genome shotgun (WGS) entry which is preliminary data.</text>
</comment>
<dbReference type="InterPro" id="IPR017972">
    <property type="entry name" value="Cyt_P450_CS"/>
</dbReference>
<dbReference type="Gene3D" id="1.10.630.10">
    <property type="entry name" value="Cytochrome P450"/>
    <property type="match status" value="1"/>
</dbReference>
<organism evidence="3 4">
    <name type="scientific">Pseudonocardia xishanensis</name>
    <dbReference type="NCBI Taxonomy" id="630995"/>
    <lineage>
        <taxon>Bacteria</taxon>
        <taxon>Bacillati</taxon>
        <taxon>Actinomycetota</taxon>
        <taxon>Actinomycetes</taxon>
        <taxon>Pseudonocardiales</taxon>
        <taxon>Pseudonocardiaceae</taxon>
        <taxon>Pseudonocardia</taxon>
    </lineage>
</organism>
<name>A0ABP8RY85_9PSEU</name>
<proteinExistence type="inferred from homology"/>
<dbReference type="EMBL" id="BAABGT010000076">
    <property type="protein sequence ID" value="GAA4553663.1"/>
    <property type="molecule type" value="Genomic_DNA"/>
</dbReference>
<keyword evidence="2" id="KW-0408">Iron</keyword>
<keyword evidence="2" id="KW-0560">Oxidoreductase</keyword>
<reference evidence="4" key="1">
    <citation type="journal article" date="2019" name="Int. J. Syst. Evol. Microbiol.">
        <title>The Global Catalogue of Microorganisms (GCM) 10K type strain sequencing project: providing services to taxonomists for standard genome sequencing and annotation.</title>
        <authorList>
            <consortium name="The Broad Institute Genomics Platform"/>
            <consortium name="The Broad Institute Genome Sequencing Center for Infectious Disease"/>
            <person name="Wu L."/>
            <person name="Ma J."/>
        </authorList>
    </citation>
    <scope>NUCLEOTIDE SEQUENCE [LARGE SCALE GENOMIC DNA]</scope>
    <source>
        <strain evidence="4">JCM 17906</strain>
    </source>
</reference>
<evidence type="ECO:0000313" key="3">
    <source>
        <dbReference type="EMBL" id="GAA4553663.1"/>
    </source>
</evidence>
<dbReference type="Proteomes" id="UP001501598">
    <property type="component" value="Unassembled WGS sequence"/>
</dbReference>
<dbReference type="PROSITE" id="PS00086">
    <property type="entry name" value="CYTOCHROME_P450"/>
    <property type="match status" value="1"/>
</dbReference>
<dbReference type="InterPro" id="IPR002397">
    <property type="entry name" value="Cyt_P450_B"/>
</dbReference>
<sequence>MTATEPDAAETAGQARGAVDVVNERPNLIQLDFERDAELRRDHFGVFERLADGPSFVYSETPGFWMFTKAENIEAALKRTDLFSNRQMSAMKRDREKRVPYKFIPEQLDPPEHGLYRKIITPMLSPARMKRLEPRVREVARGLAEAMLSAGRGEVVAEFSRPLVVHVFTELLGLPLSEANTFGHLARTLVVGDPNDDDGSIVGKAFTDLTDYLGGYLEARRVQPREDLLTGIVQAEVNGEPITLERQAEIALLLFVGGLETTVASMSYLVRHCADDTATQDAIRADPTLVPAAVEESLRFYSQISMSRQVRVDTEFEGCPMKEGDYLVLPLAAAGRDTAAFADARRFDLHRQDNRHIAFGVGPHRCAGSHLARVEMYAAMDEFHKVIPSYRHTVDASRDDYVVGVSGPLRVDIEWDSGQGTR</sequence>
<comment type="similarity">
    <text evidence="1 2">Belongs to the cytochrome P450 family.</text>
</comment>
<dbReference type="InterPro" id="IPR036396">
    <property type="entry name" value="Cyt_P450_sf"/>
</dbReference>